<evidence type="ECO:0000256" key="1">
    <source>
        <dbReference type="ARBA" id="ARBA00004496"/>
    </source>
</evidence>
<dbReference type="GO" id="GO:0005737">
    <property type="term" value="C:cytoplasm"/>
    <property type="evidence" value="ECO:0007669"/>
    <property type="project" value="UniProtKB-SubCell"/>
</dbReference>
<dbReference type="GO" id="GO:0004816">
    <property type="term" value="F:asparagine-tRNA ligase activity"/>
    <property type="evidence" value="ECO:0007669"/>
    <property type="project" value="UniProtKB-EC"/>
</dbReference>
<dbReference type="InterPro" id="IPR002312">
    <property type="entry name" value="Asp/Asn-tRNA-synth_IIb"/>
</dbReference>
<evidence type="ECO:0000256" key="6">
    <source>
        <dbReference type="ARBA" id="ARBA00022741"/>
    </source>
</evidence>
<reference evidence="14 15" key="1">
    <citation type="submission" date="2015-04" db="EMBL/GenBank/DDBJ databases">
        <title>Complete genome sequence of Schizopora paradoxa KUC8140, a cosmopolitan wood degrader in East Asia.</title>
        <authorList>
            <consortium name="DOE Joint Genome Institute"/>
            <person name="Min B."/>
            <person name="Park H."/>
            <person name="Jang Y."/>
            <person name="Kim J.-J."/>
            <person name="Kim K.H."/>
            <person name="Pangilinan J."/>
            <person name="Lipzen A."/>
            <person name="Riley R."/>
            <person name="Grigoriev I.V."/>
            <person name="Spatafora J.W."/>
            <person name="Choi I.-G."/>
        </authorList>
    </citation>
    <scope>NUCLEOTIDE SEQUENCE [LARGE SCALE GENOMIC DNA]</scope>
    <source>
        <strain evidence="14 15">KUC8140</strain>
    </source>
</reference>
<organism evidence="14 15">
    <name type="scientific">Schizopora paradoxa</name>
    <dbReference type="NCBI Taxonomy" id="27342"/>
    <lineage>
        <taxon>Eukaryota</taxon>
        <taxon>Fungi</taxon>
        <taxon>Dikarya</taxon>
        <taxon>Basidiomycota</taxon>
        <taxon>Agaricomycotina</taxon>
        <taxon>Agaricomycetes</taxon>
        <taxon>Hymenochaetales</taxon>
        <taxon>Schizoporaceae</taxon>
        <taxon>Schizopora</taxon>
    </lineage>
</organism>
<dbReference type="Proteomes" id="UP000053477">
    <property type="component" value="Unassembled WGS sequence"/>
</dbReference>
<dbReference type="OrthoDB" id="1931232at2759"/>
<evidence type="ECO:0000313" key="14">
    <source>
        <dbReference type="EMBL" id="KLO15083.1"/>
    </source>
</evidence>
<evidence type="ECO:0000313" key="15">
    <source>
        <dbReference type="Proteomes" id="UP000053477"/>
    </source>
</evidence>
<dbReference type="InterPro" id="IPR045864">
    <property type="entry name" value="aa-tRNA-synth_II/BPL/LPL"/>
</dbReference>
<dbReference type="SUPFAM" id="SSF50249">
    <property type="entry name" value="Nucleic acid-binding proteins"/>
    <property type="match status" value="1"/>
</dbReference>
<sequence length="561" mass="62387">MAPIYVDLVEGKDETGTGDQNTPYRSLAQALFKHGEDADLLVRKDAAEPYDKPTKSSIKSAKKDAQGKMKKAQKALENKEKAVAVAKEKAAIELVEDPSLPAAVKAKINRLTPLRSKRVRVLGWVHRLRSQKGLIFMVVRDGTGYLQAVLAGKLSQAYDAPTLPTETSVELVGNLQAVPEGKTAPGGHELSVDYWRVIGAAPGGDDAFTTLFNESTKPDILNDLRHLVLRSETASSVLKLRSMLLSSFRQSYAEHNVLEVTPPCLVQTSVEGGATLFKLDYYGQDAYLTQSSQLYLETCLPSLGDVFCVQESFRAEKSLTRRHLSEFTHLEAELAFISFDDLMTHIEAIICDTIDRLLANPISKELISTLNENYKAPSRPFMRLSYVDAIKWLNDHGIQHAKEDAEGNPIKDEDGKEIMVDHVVGDDIAEAAERRMVDEINRPIFLYGFPVEIKSFYMKKAPGSSKGGQVFTESCDLLMPNVGEVVGGSMRISDVDELMAGYKREGIDPSPYYWFTDQRKYGTCEHGGYGLGVERFLAWIANRYTVRECSLYPRWTGRATP</sequence>
<evidence type="ECO:0000256" key="10">
    <source>
        <dbReference type="ARBA" id="ARBA00029886"/>
    </source>
</evidence>
<dbReference type="PROSITE" id="PS50862">
    <property type="entry name" value="AA_TRNA_LIGASE_II"/>
    <property type="match status" value="1"/>
</dbReference>
<keyword evidence="6" id="KW-0547">Nucleotide-binding</keyword>
<dbReference type="STRING" id="27342.A0A0H2S023"/>
<evidence type="ECO:0000256" key="7">
    <source>
        <dbReference type="ARBA" id="ARBA00022840"/>
    </source>
</evidence>
<dbReference type="InParanoid" id="A0A0H2S023"/>
<keyword evidence="5" id="KW-0436">Ligase</keyword>
<comment type="similarity">
    <text evidence="2">Belongs to the class-II aminoacyl-tRNA synthetase family.</text>
</comment>
<evidence type="ECO:0000256" key="11">
    <source>
        <dbReference type="ARBA" id="ARBA00047844"/>
    </source>
</evidence>
<dbReference type="EC" id="6.1.1.22" evidence="3"/>
<dbReference type="NCBIfam" id="TIGR00457">
    <property type="entry name" value="asnS"/>
    <property type="match status" value="1"/>
</dbReference>
<feature type="domain" description="Aminoacyl-transfer RNA synthetases class-II family profile" evidence="13">
    <location>
        <begin position="238"/>
        <end position="553"/>
    </location>
</feature>
<dbReference type="Pfam" id="PF00152">
    <property type="entry name" value="tRNA-synt_2"/>
    <property type="match status" value="1"/>
</dbReference>
<keyword evidence="4" id="KW-0963">Cytoplasm</keyword>
<protein>
    <recommendedName>
        <fullName evidence="3">asparagine--tRNA ligase</fullName>
        <ecNumber evidence="3">6.1.1.22</ecNumber>
    </recommendedName>
    <alternativeName>
        <fullName evidence="10">Asparaginyl-tRNA synthetase</fullName>
    </alternativeName>
</protein>
<dbReference type="CDD" id="cd00776">
    <property type="entry name" value="AsxRS_core"/>
    <property type="match status" value="1"/>
</dbReference>
<dbReference type="InterPro" id="IPR004364">
    <property type="entry name" value="Aa-tRNA-synt_II"/>
</dbReference>
<dbReference type="Gene3D" id="2.40.50.140">
    <property type="entry name" value="Nucleic acid-binding proteins"/>
    <property type="match status" value="1"/>
</dbReference>
<evidence type="ECO:0000256" key="8">
    <source>
        <dbReference type="ARBA" id="ARBA00022917"/>
    </source>
</evidence>
<dbReference type="Pfam" id="PF20917">
    <property type="entry name" value="AsnRS_N"/>
    <property type="match status" value="1"/>
</dbReference>
<dbReference type="InterPro" id="IPR004365">
    <property type="entry name" value="NA-bd_OB_tRNA"/>
</dbReference>
<dbReference type="PRINTS" id="PR01042">
    <property type="entry name" value="TRNASYNTHASP"/>
</dbReference>
<dbReference type="InterPro" id="IPR006195">
    <property type="entry name" value="aa-tRNA-synth_II"/>
</dbReference>
<comment type="subcellular location">
    <subcellularLocation>
        <location evidence="1">Cytoplasm</location>
    </subcellularLocation>
</comment>
<keyword evidence="9 14" id="KW-0030">Aminoacyl-tRNA synthetase</keyword>
<gene>
    <name evidence="14" type="ORF">SCHPADRAFT_902652</name>
</gene>
<evidence type="ECO:0000256" key="2">
    <source>
        <dbReference type="ARBA" id="ARBA00008226"/>
    </source>
</evidence>
<evidence type="ECO:0000259" key="13">
    <source>
        <dbReference type="PROSITE" id="PS50862"/>
    </source>
</evidence>
<dbReference type="InterPro" id="IPR012340">
    <property type="entry name" value="NA-bd_OB-fold"/>
</dbReference>
<evidence type="ECO:0000256" key="12">
    <source>
        <dbReference type="SAM" id="MobiDB-lite"/>
    </source>
</evidence>
<accession>A0A0H2S023</accession>
<dbReference type="GO" id="GO:0003676">
    <property type="term" value="F:nucleic acid binding"/>
    <property type="evidence" value="ECO:0007669"/>
    <property type="project" value="InterPro"/>
</dbReference>
<proteinExistence type="inferred from homology"/>
<evidence type="ECO:0000256" key="4">
    <source>
        <dbReference type="ARBA" id="ARBA00022490"/>
    </source>
</evidence>
<dbReference type="EMBL" id="KQ085934">
    <property type="protein sequence ID" value="KLO15083.1"/>
    <property type="molecule type" value="Genomic_DNA"/>
</dbReference>
<dbReference type="Pfam" id="PF01336">
    <property type="entry name" value="tRNA_anti-codon"/>
    <property type="match status" value="1"/>
</dbReference>
<keyword evidence="7" id="KW-0067">ATP-binding</keyword>
<dbReference type="AlphaFoldDB" id="A0A0H2S023"/>
<dbReference type="PANTHER" id="PTHR22594">
    <property type="entry name" value="ASPARTYL/LYSYL-TRNA SYNTHETASE"/>
    <property type="match status" value="1"/>
</dbReference>
<name>A0A0H2S023_9AGAM</name>
<dbReference type="Gene3D" id="3.30.1910.20">
    <property type="entry name" value="asparaginyl-tRNA synthetase, N-terminal domain"/>
    <property type="match status" value="1"/>
</dbReference>
<keyword evidence="15" id="KW-1185">Reference proteome</keyword>
<keyword evidence="8" id="KW-0648">Protein biosynthesis</keyword>
<dbReference type="GO" id="GO:0005524">
    <property type="term" value="F:ATP binding"/>
    <property type="evidence" value="ECO:0007669"/>
    <property type="project" value="UniProtKB-KW"/>
</dbReference>
<comment type="catalytic activity">
    <reaction evidence="11">
        <text>tRNA(Asn) + L-asparagine + ATP = L-asparaginyl-tRNA(Asn) + AMP + diphosphate + H(+)</text>
        <dbReference type="Rhea" id="RHEA:11180"/>
        <dbReference type="Rhea" id="RHEA-COMP:9659"/>
        <dbReference type="Rhea" id="RHEA-COMP:9674"/>
        <dbReference type="ChEBI" id="CHEBI:15378"/>
        <dbReference type="ChEBI" id="CHEBI:30616"/>
        <dbReference type="ChEBI" id="CHEBI:33019"/>
        <dbReference type="ChEBI" id="CHEBI:58048"/>
        <dbReference type="ChEBI" id="CHEBI:78442"/>
        <dbReference type="ChEBI" id="CHEBI:78515"/>
        <dbReference type="ChEBI" id="CHEBI:456215"/>
        <dbReference type="EC" id="6.1.1.22"/>
    </reaction>
</comment>
<feature type="compositionally biased region" description="Basic and acidic residues" evidence="12">
    <location>
        <begin position="44"/>
        <end position="54"/>
    </location>
</feature>
<dbReference type="InterPro" id="IPR048952">
    <property type="entry name" value="AsnRS_N"/>
</dbReference>
<evidence type="ECO:0000256" key="9">
    <source>
        <dbReference type="ARBA" id="ARBA00023146"/>
    </source>
</evidence>
<dbReference type="InterPro" id="IPR004522">
    <property type="entry name" value="Asn-tRNA-ligase"/>
</dbReference>
<feature type="region of interest" description="Disordered" evidence="12">
    <location>
        <begin position="44"/>
        <end position="66"/>
    </location>
</feature>
<evidence type="ECO:0000256" key="3">
    <source>
        <dbReference type="ARBA" id="ARBA00012816"/>
    </source>
</evidence>
<dbReference type="PANTHER" id="PTHR22594:SF16">
    <property type="entry name" value="ASPARAGINE--TRNA LIGASE, CYTOPLASMIC"/>
    <property type="match status" value="1"/>
</dbReference>
<dbReference type="CDD" id="cd04323">
    <property type="entry name" value="AsnRS_cyto_like_N"/>
    <property type="match status" value="1"/>
</dbReference>
<dbReference type="SUPFAM" id="SSF55681">
    <property type="entry name" value="Class II aaRS and biotin synthetases"/>
    <property type="match status" value="1"/>
</dbReference>
<dbReference type="FunCoup" id="A0A0H2S023">
    <property type="interactions" value="543"/>
</dbReference>
<dbReference type="GO" id="GO:0006421">
    <property type="term" value="P:asparaginyl-tRNA aminoacylation"/>
    <property type="evidence" value="ECO:0007669"/>
    <property type="project" value="InterPro"/>
</dbReference>
<dbReference type="Gene3D" id="3.30.930.10">
    <property type="entry name" value="Bira Bifunctional Protein, Domain 2"/>
    <property type="match status" value="1"/>
</dbReference>
<evidence type="ECO:0000256" key="5">
    <source>
        <dbReference type="ARBA" id="ARBA00022598"/>
    </source>
</evidence>